<evidence type="ECO:0000256" key="3">
    <source>
        <dbReference type="ARBA" id="ARBA00022475"/>
    </source>
</evidence>
<accession>A0A9X7JUJ1</accession>
<keyword evidence="4 7" id="KW-0812">Transmembrane</keyword>
<feature type="domain" description="ABC transmembrane type-1" evidence="8">
    <location>
        <begin position="84"/>
        <end position="273"/>
    </location>
</feature>
<reference evidence="9 10" key="1">
    <citation type="submission" date="2018-03" db="EMBL/GenBank/DDBJ databases">
        <title>Chitinolytic properties of Streptosporangium nondiastaticum TBG75A20.</title>
        <authorList>
            <person name="Gayathri V."/>
            <person name="Shiburaj S."/>
        </authorList>
    </citation>
    <scope>NUCLEOTIDE SEQUENCE [LARGE SCALE GENOMIC DNA]</scope>
    <source>
        <strain evidence="9 10">TBG75A20</strain>
    </source>
</reference>
<keyword evidence="6 7" id="KW-0472">Membrane</keyword>
<feature type="transmembrane region" description="Helical" evidence="7">
    <location>
        <begin position="123"/>
        <end position="142"/>
    </location>
</feature>
<protein>
    <submittedName>
        <fullName evidence="9">Peptide ABC transporter permease</fullName>
    </submittedName>
</protein>
<dbReference type="SUPFAM" id="SSF161098">
    <property type="entry name" value="MetI-like"/>
    <property type="match status" value="1"/>
</dbReference>
<evidence type="ECO:0000256" key="6">
    <source>
        <dbReference type="ARBA" id="ARBA00023136"/>
    </source>
</evidence>
<dbReference type="GO" id="GO:0005886">
    <property type="term" value="C:plasma membrane"/>
    <property type="evidence" value="ECO:0007669"/>
    <property type="project" value="UniProtKB-SubCell"/>
</dbReference>
<evidence type="ECO:0000256" key="7">
    <source>
        <dbReference type="RuleBase" id="RU363032"/>
    </source>
</evidence>
<feature type="transmembrane region" description="Helical" evidence="7">
    <location>
        <begin position="204"/>
        <end position="228"/>
    </location>
</feature>
<gene>
    <name evidence="9" type="ORF">B7P34_04295</name>
</gene>
<dbReference type="Pfam" id="PF00528">
    <property type="entry name" value="BPD_transp_1"/>
    <property type="match status" value="1"/>
</dbReference>
<keyword evidence="10" id="KW-1185">Reference proteome</keyword>
<dbReference type="OrthoDB" id="6637947at2"/>
<dbReference type="RefSeq" id="WP_106674420.1">
    <property type="nucleotide sequence ID" value="NZ_PXWG01000005.1"/>
</dbReference>
<keyword evidence="5 7" id="KW-1133">Transmembrane helix</keyword>
<dbReference type="PANTHER" id="PTHR43386:SF25">
    <property type="entry name" value="PEPTIDE ABC TRANSPORTER PERMEASE PROTEIN"/>
    <property type="match status" value="1"/>
</dbReference>
<dbReference type="GO" id="GO:0055085">
    <property type="term" value="P:transmembrane transport"/>
    <property type="evidence" value="ECO:0007669"/>
    <property type="project" value="InterPro"/>
</dbReference>
<comment type="subcellular location">
    <subcellularLocation>
        <location evidence="1 7">Cell membrane</location>
        <topology evidence="1 7">Multi-pass membrane protein</topology>
    </subcellularLocation>
</comment>
<name>A0A9X7JUJ1_9ACTN</name>
<organism evidence="9 10">
    <name type="scientific">Streptosporangium nondiastaticum</name>
    <dbReference type="NCBI Taxonomy" id="35764"/>
    <lineage>
        <taxon>Bacteria</taxon>
        <taxon>Bacillati</taxon>
        <taxon>Actinomycetota</taxon>
        <taxon>Actinomycetes</taxon>
        <taxon>Streptosporangiales</taxon>
        <taxon>Streptosporangiaceae</taxon>
        <taxon>Streptosporangium</taxon>
    </lineage>
</organism>
<evidence type="ECO:0000256" key="2">
    <source>
        <dbReference type="ARBA" id="ARBA00022448"/>
    </source>
</evidence>
<evidence type="ECO:0000313" key="9">
    <source>
        <dbReference type="EMBL" id="PSJ29986.1"/>
    </source>
</evidence>
<dbReference type="InterPro" id="IPR050366">
    <property type="entry name" value="BP-dependent_transpt_permease"/>
</dbReference>
<evidence type="ECO:0000313" key="10">
    <source>
        <dbReference type="Proteomes" id="UP000242427"/>
    </source>
</evidence>
<dbReference type="AlphaFoldDB" id="A0A9X7JUJ1"/>
<evidence type="ECO:0000256" key="5">
    <source>
        <dbReference type="ARBA" id="ARBA00022989"/>
    </source>
</evidence>
<evidence type="ECO:0000256" key="4">
    <source>
        <dbReference type="ARBA" id="ARBA00022692"/>
    </source>
</evidence>
<feature type="transmembrane region" description="Helical" evidence="7">
    <location>
        <begin position="88"/>
        <end position="111"/>
    </location>
</feature>
<feature type="transmembrane region" description="Helical" evidence="7">
    <location>
        <begin position="21"/>
        <end position="44"/>
    </location>
</feature>
<evidence type="ECO:0000259" key="8">
    <source>
        <dbReference type="PROSITE" id="PS50928"/>
    </source>
</evidence>
<dbReference type="PROSITE" id="PS50928">
    <property type="entry name" value="ABC_TM1"/>
    <property type="match status" value="1"/>
</dbReference>
<dbReference type="Gene3D" id="1.10.3720.10">
    <property type="entry name" value="MetI-like"/>
    <property type="match status" value="1"/>
</dbReference>
<dbReference type="InterPro" id="IPR000515">
    <property type="entry name" value="MetI-like"/>
</dbReference>
<dbReference type="InterPro" id="IPR035906">
    <property type="entry name" value="MetI-like_sf"/>
</dbReference>
<sequence length="288" mass="29807">MPSSRTSPLPGRRGGTFIARRPALTAGGILVTLVLALALLSLLWTPYDPTHVDAAQRLLPPGGGHVLGTDQFGRDVASRLMTGARTTVFVGVVAVGFAVVIGVPMGLAAGMSGGPLSALLMRVSDFLLAFPALLLAIMLAAVYGTSTLTAMVAIGVASAPGFARVARAATLRVMAAEYVDAARLAGRTRTAIALRHVLPNIRDVVIVQASVAFATAVLAEAALSYLGLGTPPPTPSWGRMLLDSQELLFSRPELCLWPGLAVAAAVLGLNLLGDGLRDRFDPTLEGVR</sequence>
<comment type="similarity">
    <text evidence="7">Belongs to the binding-protein-dependent transport system permease family.</text>
</comment>
<keyword evidence="3" id="KW-1003">Cell membrane</keyword>
<comment type="caution">
    <text evidence="9">The sequence shown here is derived from an EMBL/GenBank/DDBJ whole genome shotgun (WGS) entry which is preliminary data.</text>
</comment>
<proteinExistence type="inferred from homology"/>
<evidence type="ECO:0000256" key="1">
    <source>
        <dbReference type="ARBA" id="ARBA00004651"/>
    </source>
</evidence>
<feature type="transmembrane region" description="Helical" evidence="7">
    <location>
        <begin position="248"/>
        <end position="272"/>
    </location>
</feature>
<dbReference type="PANTHER" id="PTHR43386">
    <property type="entry name" value="OLIGOPEPTIDE TRANSPORT SYSTEM PERMEASE PROTEIN APPC"/>
    <property type="match status" value="1"/>
</dbReference>
<dbReference type="EMBL" id="PXWG01000005">
    <property type="protein sequence ID" value="PSJ29986.1"/>
    <property type="molecule type" value="Genomic_DNA"/>
</dbReference>
<dbReference type="CDD" id="cd06261">
    <property type="entry name" value="TM_PBP2"/>
    <property type="match status" value="1"/>
</dbReference>
<keyword evidence="2 7" id="KW-0813">Transport</keyword>
<dbReference type="Proteomes" id="UP000242427">
    <property type="component" value="Unassembled WGS sequence"/>
</dbReference>